<protein>
    <submittedName>
        <fullName evidence="2">Uncharacterized protein</fullName>
    </submittedName>
</protein>
<evidence type="ECO:0000256" key="1">
    <source>
        <dbReference type="SAM" id="MobiDB-lite"/>
    </source>
</evidence>
<feature type="compositionally biased region" description="Polar residues" evidence="1">
    <location>
        <begin position="1"/>
        <end position="18"/>
    </location>
</feature>
<sequence length="89" mass="9144">MASTQTPSLSTRTLTHASETAAVGVIDPQTRGLIRHRVATFASKLAPTFGMRSTVGVSLLAKTSTQTPSLSTRTPTHASEPAAVGGVDP</sequence>
<gene>
    <name evidence="2" type="ORF">OVA965_LOCUS46215</name>
    <name evidence="3" type="ORF">TMI583_LOCUS20589</name>
</gene>
<feature type="compositionally biased region" description="Polar residues" evidence="1">
    <location>
        <begin position="62"/>
        <end position="77"/>
    </location>
</feature>
<comment type="caution">
    <text evidence="2">The sequence shown here is derived from an EMBL/GenBank/DDBJ whole genome shotgun (WGS) entry which is preliminary data.</text>
</comment>
<proteinExistence type="predicted"/>
<evidence type="ECO:0000313" key="3">
    <source>
        <dbReference type="EMBL" id="CAF3898293.1"/>
    </source>
</evidence>
<feature type="region of interest" description="Disordered" evidence="1">
    <location>
        <begin position="1"/>
        <end position="20"/>
    </location>
</feature>
<dbReference type="Proteomes" id="UP000677228">
    <property type="component" value="Unassembled WGS sequence"/>
</dbReference>
<dbReference type="EMBL" id="CAJNOK010083625">
    <property type="protein sequence ID" value="CAF1686151.1"/>
    <property type="molecule type" value="Genomic_DNA"/>
</dbReference>
<evidence type="ECO:0000313" key="2">
    <source>
        <dbReference type="EMBL" id="CAF1686151.1"/>
    </source>
</evidence>
<name>A0A8S2GEQ3_9BILA</name>
<evidence type="ECO:0000313" key="4">
    <source>
        <dbReference type="Proteomes" id="UP000677228"/>
    </source>
</evidence>
<organism evidence="2 4">
    <name type="scientific">Didymodactylos carnosus</name>
    <dbReference type="NCBI Taxonomy" id="1234261"/>
    <lineage>
        <taxon>Eukaryota</taxon>
        <taxon>Metazoa</taxon>
        <taxon>Spiralia</taxon>
        <taxon>Gnathifera</taxon>
        <taxon>Rotifera</taxon>
        <taxon>Eurotatoria</taxon>
        <taxon>Bdelloidea</taxon>
        <taxon>Philodinida</taxon>
        <taxon>Philodinidae</taxon>
        <taxon>Didymodactylos</taxon>
    </lineage>
</organism>
<dbReference type="EMBL" id="CAJOBA010018081">
    <property type="protein sequence ID" value="CAF3898293.1"/>
    <property type="molecule type" value="Genomic_DNA"/>
</dbReference>
<feature type="region of interest" description="Disordered" evidence="1">
    <location>
        <begin position="62"/>
        <end position="89"/>
    </location>
</feature>
<dbReference type="AlphaFoldDB" id="A0A8S2GEQ3"/>
<dbReference type="Proteomes" id="UP000682733">
    <property type="component" value="Unassembled WGS sequence"/>
</dbReference>
<reference evidence="2" key="1">
    <citation type="submission" date="2021-02" db="EMBL/GenBank/DDBJ databases">
        <authorList>
            <person name="Nowell W R."/>
        </authorList>
    </citation>
    <scope>NUCLEOTIDE SEQUENCE</scope>
</reference>
<accession>A0A8S2GEQ3</accession>